<reference evidence="2 3" key="1">
    <citation type="submission" date="2019-03" db="EMBL/GenBank/DDBJ databases">
        <title>Genomic Encyclopedia of Type Strains, Phase IV (KMG-IV): sequencing the most valuable type-strain genomes for metagenomic binning, comparative biology and taxonomic classification.</title>
        <authorList>
            <person name="Goeker M."/>
        </authorList>
    </citation>
    <scope>NUCLEOTIDE SEQUENCE [LARGE SCALE GENOMIC DNA]</scope>
    <source>
        <strain evidence="2 3">DSM 11901</strain>
    </source>
</reference>
<comment type="caution">
    <text evidence="2">The sequence shown here is derived from an EMBL/GenBank/DDBJ whole genome shotgun (WGS) entry which is preliminary data.</text>
</comment>
<dbReference type="Proteomes" id="UP000294593">
    <property type="component" value="Unassembled WGS sequence"/>
</dbReference>
<accession>A0A4R6R1C7</accession>
<evidence type="ECO:0008006" key="4">
    <source>
        <dbReference type="Google" id="ProtNLM"/>
    </source>
</evidence>
<evidence type="ECO:0000313" key="3">
    <source>
        <dbReference type="Proteomes" id="UP000294593"/>
    </source>
</evidence>
<protein>
    <recommendedName>
        <fullName evidence="4">Lipoprotein</fullName>
    </recommendedName>
</protein>
<keyword evidence="3" id="KW-1185">Reference proteome</keyword>
<feature type="chain" id="PRO_5020613201" description="Lipoprotein" evidence="1">
    <location>
        <begin position="28"/>
        <end position="140"/>
    </location>
</feature>
<keyword evidence="1" id="KW-0732">Signal</keyword>
<sequence length="140" mass="15333">MTQHLMTPVKVNAITAMAMAFALTCQAQTPEKSPEPSVDRMPVKDARVLMVMALQAPDGQAHGTLTGESADAISQRFKANTPISIDVTTDKRYRQPGCSRLKVTFWQDGVWLPGAQAPRKQSIEFGINYCLDGMPPKSLQ</sequence>
<dbReference type="EMBL" id="SNXW01000013">
    <property type="protein sequence ID" value="TDP79490.1"/>
    <property type="molecule type" value="Genomic_DNA"/>
</dbReference>
<proteinExistence type="predicted"/>
<gene>
    <name evidence="2" type="ORF">EV672_11363</name>
</gene>
<dbReference type="AlphaFoldDB" id="A0A4R6R1C7"/>
<feature type="signal peptide" evidence="1">
    <location>
        <begin position="1"/>
        <end position="27"/>
    </location>
</feature>
<organism evidence="2 3">
    <name type="scientific">Aquabacterium commune</name>
    <dbReference type="NCBI Taxonomy" id="70586"/>
    <lineage>
        <taxon>Bacteria</taxon>
        <taxon>Pseudomonadati</taxon>
        <taxon>Pseudomonadota</taxon>
        <taxon>Betaproteobacteria</taxon>
        <taxon>Burkholderiales</taxon>
        <taxon>Aquabacterium</taxon>
    </lineage>
</organism>
<evidence type="ECO:0000313" key="2">
    <source>
        <dbReference type="EMBL" id="TDP79490.1"/>
    </source>
</evidence>
<name>A0A4R6R1C7_9BURK</name>
<evidence type="ECO:0000256" key="1">
    <source>
        <dbReference type="SAM" id="SignalP"/>
    </source>
</evidence>